<dbReference type="EMBL" id="JBHTKJ010000007">
    <property type="protein sequence ID" value="MFD1037418.1"/>
    <property type="molecule type" value="Genomic_DNA"/>
</dbReference>
<sequence length="128" mass="14921">MSITCLVCNGKHFRKGYYEVDTDVDIYSTAYNSTTAHNIASPFTIPEPIEVETTIHNETAASSKMELRIITDEKSDNYFVNVYQYICEDCGYIMSFTKEFDALSKKEQHKQRQKENAYDWTRFGKEIE</sequence>
<dbReference type="RefSeq" id="WP_390359445.1">
    <property type="nucleotide sequence ID" value="NZ_JBHTKJ010000007.1"/>
</dbReference>
<evidence type="ECO:0000313" key="2">
    <source>
        <dbReference type="Proteomes" id="UP001597040"/>
    </source>
</evidence>
<gene>
    <name evidence="1" type="ORF">ACFQ3N_03125</name>
</gene>
<dbReference type="Proteomes" id="UP001597040">
    <property type="component" value="Unassembled WGS sequence"/>
</dbReference>
<reference evidence="2" key="1">
    <citation type="journal article" date="2019" name="Int. J. Syst. Evol. Microbiol.">
        <title>The Global Catalogue of Microorganisms (GCM) 10K type strain sequencing project: providing services to taxonomists for standard genome sequencing and annotation.</title>
        <authorList>
            <consortium name="The Broad Institute Genomics Platform"/>
            <consortium name="The Broad Institute Genome Sequencing Center for Infectious Disease"/>
            <person name="Wu L."/>
            <person name="Ma J."/>
        </authorList>
    </citation>
    <scope>NUCLEOTIDE SEQUENCE [LARGE SCALE GENOMIC DNA]</scope>
    <source>
        <strain evidence="2">CCUG 56754</strain>
    </source>
</reference>
<proteinExistence type="predicted"/>
<protein>
    <submittedName>
        <fullName evidence="1">Uncharacterized protein</fullName>
    </submittedName>
</protein>
<evidence type="ECO:0000313" key="1">
    <source>
        <dbReference type="EMBL" id="MFD1037418.1"/>
    </source>
</evidence>
<organism evidence="1 2">
    <name type="scientific">Virgibacillus byunsanensis</name>
    <dbReference type="NCBI Taxonomy" id="570945"/>
    <lineage>
        <taxon>Bacteria</taxon>
        <taxon>Bacillati</taxon>
        <taxon>Bacillota</taxon>
        <taxon>Bacilli</taxon>
        <taxon>Bacillales</taxon>
        <taxon>Bacillaceae</taxon>
        <taxon>Virgibacillus</taxon>
    </lineage>
</organism>
<comment type="caution">
    <text evidence="1">The sequence shown here is derived from an EMBL/GenBank/DDBJ whole genome shotgun (WGS) entry which is preliminary data.</text>
</comment>
<accession>A0ABW3LGA0</accession>
<keyword evidence="2" id="KW-1185">Reference proteome</keyword>
<name>A0ABW3LGA0_9BACI</name>